<organism evidence="2 3">
    <name type="scientific">Desulfobacca acetoxidans (strain ATCC 700848 / DSM 11109 / ASRB2)</name>
    <dbReference type="NCBI Taxonomy" id="880072"/>
    <lineage>
        <taxon>Bacteria</taxon>
        <taxon>Pseudomonadati</taxon>
        <taxon>Thermodesulfobacteriota</taxon>
        <taxon>Desulfobaccia</taxon>
        <taxon>Desulfobaccales</taxon>
        <taxon>Desulfobaccaceae</taxon>
        <taxon>Desulfobacca</taxon>
    </lineage>
</organism>
<dbReference type="Pfam" id="PF08242">
    <property type="entry name" value="Methyltransf_12"/>
    <property type="match status" value="1"/>
</dbReference>
<evidence type="ECO:0000313" key="3">
    <source>
        <dbReference type="Proteomes" id="UP000000483"/>
    </source>
</evidence>
<feature type="domain" description="Methyltransferase type 12" evidence="1">
    <location>
        <begin position="48"/>
        <end position="140"/>
    </location>
</feature>
<name>F2NFZ3_DESAR</name>
<sequence>MSLDKHRLGHNFGRRAAGYHRYALVQGVMAEQLLADLKQYGRQYSRILEIGCGVGHYTQMLRRAFPEALITAVDLAPAAIQVARQRLAAEKNIEWLMADGEEIVRGRFDLITANSVFQWLSQPDRACRLYWQSLQPGGCLAFTTLGPRTFSELAASLVRASQKFPGLRLPEVSAQTFAAAPNWRNCMAQAGFEQIVVHEELRLEYHPDFWNLLRAIQGMGATSTRPTFIPKRLLTAAEEYYERNYRRNGCIPASYEVIRVQGVKN</sequence>
<dbReference type="InterPro" id="IPR029063">
    <property type="entry name" value="SAM-dependent_MTases_sf"/>
</dbReference>
<proteinExistence type="predicted"/>
<dbReference type="Proteomes" id="UP000000483">
    <property type="component" value="Chromosome"/>
</dbReference>
<dbReference type="PANTHER" id="PTHR43861">
    <property type="entry name" value="TRANS-ACONITATE 2-METHYLTRANSFERASE-RELATED"/>
    <property type="match status" value="1"/>
</dbReference>
<dbReference type="STRING" id="880072.Desac_0520"/>
<gene>
    <name evidence="2" type="ordered locus">Desac_0520</name>
</gene>
<dbReference type="KEGG" id="dao:Desac_0520"/>
<dbReference type="Gene3D" id="3.40.50.150">
    <property type="entry name" value="Vaccinia Virus protein VP39"/>
    <property type="match status" value="1"/>
</dbReference>
<dbReference type="InterPro" id="IPR013217">
    <property type="entry name" value="Methyltransf_12"/>
</dbReference>
<dbReference type="eggNOG" id="COG4106">
    <property type="taxonomic scope" value="Bacteria"/>
</dbReference>
<evidence type="ECO:0000259" key="1">
    <source>
        <dbReference type="Pfam" id="PF08242"/>
    </source>
</evidence>
<dbReference type="SUPFAM" id="SSF53335">
    <property type="entry name" value="S-adenosyl-L-methionine-dependent methyltransferases"/>
    <property type="match status" value="1"/>
</dbReference>
<dbReference type="OrthoDB" id="9786194at2"/>
<reference evidence="2 3" key="1">
    <citation type="journal article" date="2011" name="Stand. Genomic Sci.">
        <title>Complete genome sequence of the acetate-degrading sulfate reducer Desulfobacca acetoxidans type strain (ASRB2).</title>
        <authorList>
            <person name="Goker M."/>
            <person name="Teshima H."/>
            <person name="Lapidus A."/>
            <person name="Nolan M."/>
            <person name="Lucas S."/>
            <person name="Hammon N."/>
            <person name="Deshpande S."/>
            <person name="Cheng J.F."/>
            <person name="Tapia R."/>
            <person name="Han C."/>
            <person name="Goodwin L."/>
            <person name="Pitluck S."/>
            <person name="Huntemann M."/>
            <person name="Liolios K."/>
            <person name="Ivanova N."/>
            <person name="Pagani I."/>
            <person name="Mavromatis K."/>
            <person name="Ovchinikova G."/>
            <person name="Pati A."/>
            <person name="Chen A."/>
            <person name="Palaniappan K."/>
            <person name="Land M."/>
            <person name="Hauser L."/>
            <person name="Brambilla E.M."/>
            <person name="Rohde M."/>
            <person name="Spring S."/>
            <person name="Detter J.C."/>
            <person name="Woyke T."/>
            <person name="Bristow J."/>
            <person name="Eisen J.A."/>
            <person name="Markowitz V."/>
            <person name="Hugenholtz P."/>
            <person name="Kyrpides N.C."/>
            <person name="Klenk H.P."/>
        </authorList>
    </citation>
    <scope>NUCLEOTIDE SEQUENCE [LARGE SCALE GENOMIC DNA]</scope>
    <source>
        <strain evidence="3">ATCC 700848 / DSM 11109 / ASRB2</strain>
    </source>
</reference>
<reference evidence="3" key="2">
    <citation type="submission" date="2011-03" db="EMBL/GenBank/DDBJ databases">
        <title>The complete genome of Desulfobacca acetoxidans DSM 11109.</title>
        <authorList>
            <consortium name="US DOE Joint Genome Institute (JGI-PGF)"/>
            <person name="Lucas S."/>
            <person name="Copeland A."/>
            <person name="Lapidus A."/>
            <person name="Bruce D."/>
            <person name="Goodwin L."/>
            <person name="Pitluck S."/>
            <person name="Peters L."/>
            <person name="Kyrpides N."/>
            <person name="Mavromatis K."/>
            <person name="Ivanova N."/>
            <person name="Ovchinnikova G."/>
            <person name="Teshima H."/>
            <person name="Detter J.C."/>
            <person name="Han C."/>
            <person name="Land M."/>
            <person name="Hauser L."/>
            <person name="Markowitz V."/>
            <person name="Cheng J.-F."/>
            <person name="Hugenholtz P."/>
            <person name="Woyke T."/>
            <person name="Wu D."/>
            <person name="Spring S."/>
            <person name="Schueler E."/>
            <person name="Brambilla E."/>
            <person name="Klenk H.-P."/>
            <person name="Eisen J.A."/>
        </authorList>
    </citation>
    <scope>NUCLEOTIDE SEQUENCE [LARGE SCALE GENOMIC DNA]</scope>
    <source>
        <strain evidence="3">ATCC 700848 / DSM 11109 / ASRB2</strain>
    </source>
</reference>
<evidence type="ECO:0000313" key="2">
    <source>
        <dbReference type="EMBL" id="AEB08406.1"/>
    </source>
</evidence>
<dbReference type="GO" id="GO:0032259">
    <property type="term" value="P:methylation"/>
    <property type="evidence" value="ECO:0007669"/>
    <property type="project" value="UniProtKB-KW"/>
</dbReference>
<dbReference type="RefSeq" id="WP_013705519.1">
    <property type="nucleotide sequence ID" value="NC_015388.1"/>
</dbReference>
<keyword evidence="2" id="KW-0808">Transferase</keyword>
<keyword evidence="3" id="KW-1185">Reference proteome</keyword>
<keyword evidence="2" id="KW-0489">Methyltransferase</keyword>
<dbReference type="HOGENOM" id="CLU_046586_2_3_7"/>
<dbReference type="EMBL" id="CP002629">
    <property type="protein sequence ID" value="AEB08406.1"/>
    <property type="molecule type" value="Genomic_DNA"/>
</dbReference>
<dbReference type="GO" id="GO:0008168">
    <property type="term" value="F:methyltransferase activity"/>
    <property type="evidence" value="ECO:0007669"/>
    <property type="project" value="UniProtKB-KW"/>
</dbReference>
<dbReference type="PANTHER" id="PTHR43861:SF1">
    <property type="entry name" value="TRANS-ACONITATE 2-METHYLTRANSFERASE"/>
    <property type="match status" value="1"/>
</dbReference>
<dbReference type="AlphaFoldDB" id="F2NFZ3"/>
<accession>F2NFZ3</accession>
<dbReference type="CDD" id="cd02440">
    <property type="entry name" value="AdoMet_MTases"/>
    <property type="match status" value="1"/>
</dbReference>
<protein>
    <submittedName>
        <fullName evidence="2">Methyltransferase type 12</fullName>
    </submittedName>
</protein>